<feature type="domain" description="GRF-type" evidence="6">
    <location>
        <begin position="60"/>
        <end position="101"/>
    </location>
</feature>
<dbReference type="EMBL" id="JBEAFC010000008">
    <property type="protein sequence ID" value="KAL1545714.1"/>
    <property type="molecule type" value="Genomic_DNA"/>
</dbReference>
<evidence type="ECO:0000256" key="3">
    <source>
        <dbReference type="ARBA" id="ARBA00022833"/>
    </source>
</evidence>
<dbReference type="Pfam" id="PF06839">
    <property type="entry name" value="Zn_ribbon_GRF"/>
    <property type="match status" value="1"/>
</dbReference>
<evidence type="ECO:0000259" key="6">
    <source>
        <dbReference type="PROSITE" id="PS51999"/>
    </source>
</evidence>
<keyword evidence="5" id="KW-0472">Membrane</keyword>
<reference evidence="7 8" key="1">
    <citation type="submission" date="2024-06" db="EMBL/GenBank/DDBJ databases">
        <title>A chromosome level genome sequence of Diviner's sage (Salvia divinorum).</title>
        <authorList>
            <person name="Ford S.A."/>
            <person name="Ro D.-K."/>
            <person name="Ness R.W."/>
            <person name="Phillips M.A."/>
        </authorList>
    </citation>
    <scope>NUCLEOTIDE SEQUENCE [LARGE SCALE GENOMIC DNA]</scope>
    <source>
        <strain evidence="7">SAF-2024a</strain>
        <tissue evidence="7">Leaf</tissue>
    </source>
</reference>
<dbReference type="EC" id="4.2.99.18" evidence="7"/>
<evidence type="ECO:0000256" key="1">
    <source>
        <dbReference type="ARBA" id="ARBA00022723"/>
    </source>
</evidence>
<keyword evidence="2 4" id="KW-0863">Zinc-finger</keyword>
<keyword evidence="5" id="KW-1133">Transmembrane helix</keyword>
<dbReference type="PANTHER" id="PTHR33248">
    <property type="entry name" value="ZINC ION-BINDING PROTEIN"/>
    <property type="match status" value="1"/>
</dbReference>
<feature type="transmembrane region" description="Helical" evidence="5">
    <location>
        <begin position="145"/>
        <end position="163"/>
    </location>
</feature>
<dbReference type="PROSITE" id="PS51999">
    <property type="entry name" value="ZF_GRF"/>
    <property type="match status" value="1"/>
</dbReference>
<keyword evidence="3" id="KW-0862">Zinc</keyword>
<dbReference type="Proteomes" id="UP001567538">
    <property type="component" value="Unassembled WGS sequence"/>
</dbReference>
<evidence type="ECO:0000256" key="4">
    <source>
        <dbReference type="PROSITE-ProRule" id="PRU01343"/>
    </source>
</evidence>
<name>A0ABD1GP41_SALDI</name>
<evidence type="ECO:0000313" key="8">
    <source>
        <dbReference type="Proteomes" id="UP001567538"/>
    </source>
</evidence>
<proteinExistence type="predicted"/>
<keyword evidence="7" id="KW-0255">Endonuclease</keyword>
<gene>
    <name evidence="7" type="primary">APN2</name>
    <name evidence="7" type="ORF">AAHA92_22406</name>
</gene>
<keyword evidence="8" id="KW-1185">Reference proteome</keyword>
<keyword evidence="7" id="KW-0456">Lyase</keyword>
<keyword evidence="7" id="KW-0378">Hydrolase</keyword>
<dbReference type="GO" id="GO:0008270">
    <property type="term" value="F:zinc ion binding"/>
    <property type="evidence" value="ECO:0007669"/>
    <property type="project" value="UniProtKB-KW"/>
</dbReference>
<keyword evidence="7" id="KW-0540">Nuclease</keyword>
<dbReference type="InterPro" id="IPR010666">
    <property type="entry name" value="Znf_GRF"/>
</dbReference>
<dbReference type="AlphaFoldDB" id="A0ABD1GP41"/>
<organism evidence="7 8">
    <name type="scientific">Salvia divinorum</name>
    <name type="common">Maria pastora</name>
    <name type="synonym">Diviner's sage</name>
    <dbReference type="NCBI Taxonomy" id="28513"/>
    <lineage>
        <taxon>Eukaryota</taxon>
        <taxon>Viridiplantae</taxon>
        <taxon>Streptophyta</taxon>
        <taxon>Embryophyta</taxon>
        <taxon>Tracheophyta</taxon>
        <taxon>Spermatophyta</taxon>
        <taxon>Magnoliopsida</taxon>
        <taxon>eudicotyledons</taxon>
        <taxon>Gunneridae</taxon>
        <taxon>Pentapetalae</taxon>
        <taxon>asterids</taxon>
        <taxon>lamiids</taxon>
        <taxon>Lamiales</taxon>
        <taxon>Lamiaceae</taxon>
        <taxon>Nepetoideae</taxon>
        <taxon>Mentheae</taxon>
        <taxon>Salviinae</taxon>
        <taxon>Salvia</taxon>
        <taxon>Salvia subgen. Calosphace</taxon>
    </lineage>
</organism>
<evidence type="ECO:0000313" key="7">
    <source>
        <dbReference type="EMBL" id="KAL1545714.1"/>
    </source>
</evidence>
<keyword evidence="1" id="KW-0479">Metal-binding</keyword>
<keyword evidence="5" id="KW-0812">Transmembrane</keyword>
<evidence type="ECO:0000256" key="5">
    <source>
        <dbReference type="SAM" id="Phobius"/>
    </source>
</evidence>
<comment type="caution">
    <text evidence="7">The sequence shown here is derived from an EMBL/GenBank/DDBJ whole genome shotgun (WGS) entry which is preliminary data.</text>
</comment>
<evidence type="ECO:0000256" key="2">
    <source>
        <dbReference type="ARBA" id="ARBA00022771"/>
    </source>
</evidence>
<protein>
    <submittedName>
        <fullName evidence="7">Class II abasic (AP) endonuclease</fullName>
        <ecNumber evidence="7">4.2.99.18</ecNumber>
    </submittedName>
</protein>
<accession>A0ABD1GP41</accession>
<dbReference type="GO" id="GO:0140078">
    <property type="term" value="F:class I DNA-(apurinic or apyrimidinic site) endonuclease activity"/>
    <property type="evidence" value="ECO:0007669"/>
    <property type="project" value="UniProtKB-EC"/>
</dbReference>
<sequence length="192" mass="22627">MPLEHLKQRRTTFHSFFTQFQYRSTLHPDFNSIQVEVEMPSSSQSSSLNVSWPGQEYVICNHGVHAEIGTSRTDTNPGRRFYRCRFWKNDDCKFFRWIEPCSPLSQRICLRTTQAERDQLEEKWRCQTLKMISLEEKLNSKTEEWDVAPIFVFFLPLILTHLLTTLVRLIPIASLTFSPILLIPFLTTLSRL</sequence>